<sequence>MPLLLVTFVLLLSGLSCEWPWQKFKRNPKLRLVRSEHETNTLFYPTWSPDGTEIYYLRTGDFGYNYSYGALWKVSVDGTSASEVLSDTFCALAFSANGQEIALTTGNSLTGGSLVIFDLARLAIDTIPTSMSDIFDVKFSRTNSRRVYFCSLSQGIYRVNIDGSDEESVEPSYIGYFDLTLLDSIVPPSIHPSDRYIARGKHIPGSSVGTDDIVLIDIETGDTTYLRANPYKICWITTVSWSPGGDKLVFTAHEFAPGDPLQQMEGELWILEQVIDKSKRNR</sequence>
<dbReference type="Gene3D" id="2.120.10.30">
    <property type="entry name" value="TolB, C-terminal domain"/>
    <property type="match status" value="1"/>
</dbReference>
<dbReference type="InterPro" id="IPR011659">
    <property type="entry name" value="WD40"/>
</dbReference>
<gene>
    <name evidence="2" type="ORF">CH330_05830</name>
</gene>
<evidence type="ECO:0008006" key="4">
    <source>
        <dbReference type="Google" id="ProtNLM"/>
    </source>
</evidence>
<evidence type="ECO:0000256" key="1">
    <source>
        <dbReference type="ARBA" id="ARBA00009820"/>
    </source>
</evidence>
<dbReference type="AlphaFoldDB" id="A0A235BT57"/>
<evidence type="ECO:0000313" key="3">
    <source>
        <dbReference type="Proteomes" id="UP000215559"/>
    </source>
</evidence>
<organism evidence="2 3">
    <name type="scientific">candidate division WOR-3 bacterium JGI_Cruoil_03_51_56</name>
    <dbReference type="NCBI Taxonomy" id="1973747"/>
    <lineage>
        <taxon>Bacteria</taxon>
        <taxon>Bacteria division WOR-3</taxon>
    </lineage>
</organism>
<evidence type="ECO:0000313" key="2">
    <source>
        <dbReference type="EMBL" id="OYD15396.1"/>
    </source>
</evidence>
<dbReference type="InterPro" id="IPR011042">
    <property type="entry name" value="6-blade_b-propeller_TolB-like"/>
</dbReference>
<dbReference type="SUPFAM" id="SSF69304">
    <property type="entry name" value="Tricorn protease N-terminal domain"/>
    <property type="match status" value="1"/>
</dbReference>
<dbReference type="Pfam" id="PF07676">
    <property type="entry name" value="PD40"/>
    <property type="match status" value="1"/>
</dbReference>
<dbReference type="Proteomes" id="UP000215559">
    <property type="component" value="Unassembled WGS sequence"/>
</dbReference>
<reference evidence="2 3" key="1">
    <citation type="submission" date="2017-07" db="EMBL/GenBank/DDBJ databases">
        <title>Recovery of genomes from metagenomes via a dereplication, aggregation, and scoring strategy.</title>
        <authorList>
            <person name="Sieber C.M."/>
            <person name="Probst A.J."/>
            <person name="Sharrar A."/>
            <person name="Thomas B.C."/>
            <person name="Hess M."/>
            <person name="Tringe S.G."/>
            <person name="Banfield J.F."/>
        </authorList>
    </citation>
    <scope>NUCLEOTIDE SEQUENCE [LARGE SCALE GENOMIC DNA]</scope>
    <source>
        <strain evidence="2">JGI_Cruoil_03_51_56</strain>
    </source>
</reference>
<name>A0A235BT57_UNCW3</name>
<proteinExistence type="inferred from homology"/>
<dbReference type="PANTHER" id="PTHR36842">
    <property type="entry name" value="PROTEIN TOLB HOMOLOG"/>
    <property type="match status" value="1"/>
</dbReference>
<accession>A0A235BT57</accession>
<dbReference type="PANTHER" id="PTHR36842:SF1">
    <property type="entry name" value="PROTEIN TOLB"/>
    <property type="match status" value="1"/>
</dbReference>
<comment type="caution">
    <text evidence="2">The sequence shown here is derived from an EMBL/GenBank/DDBJ whole genome shotgun (WGS) entry which is preliminary data.</text>
</comment>
<protein>
    <recommendedName>
        <fullName evidence="4">Dipeptidylpeptidase IV N-terminal domain-containing protein</fullName>
    </recommendedName>
</protein>
<comment type="similarity">
    <text evidence="1">Belongs to the TolB family.</text>
</comment>
<dbReference type="EMBL" id="NOZP01000106">
    <property type="protein sequence ID" value="OYD15396.1"/>
    <property type="molecule type" value="Genomic_DNA"/>
</dbReference>